<sequence>MASVKLFLLTLSIFGQSYADYVAAVVEYQPLFELDLIATVESNLQQFVNFIKTAKKGSAQIIVFPEYGLTGWYPNVTNAAIEIPDPPSTTTNSHSWLQRLSNAALTHSIYVALNLLEKSYDENNNIVYYNAAIVFDSHGKLVAKYRKINLFRESYLTPGDFNQNHNVFTTDFGVTFGIFTCFDIVYYDPAIRILNNPSVTDVIFPTAWLSILPFFHSLTVQFGYSLANKVNLLAANINNVKYGVGGSGIYGGNGSVLSYYISGNAGSKLQIATVKKVAPAKNTKNINHQLKYFDNKGANLSNYYSKKYFDFKIYTFKKLNLSQLVIKEDICYKGFCCTFEIFVSSSGLNSSEIYQIMAYNGPATIGEPVNIKLCSLVACETPDLRSCGSRNTNLKTNFTYISVEFSVPRDDEGYYLPVSLTKHLAPVLESRFETNINEGNRTSKYYIEKTIDNIIAFGIAGNGALSVNVNLIMFVSFICLSSWVSFL</sequence>
<evidence type="ECO:0000256" key="1">
    <source>
        <dbReference type="ARBA" id="ARBA00008225"/>
    </source>
</evidence>
<organism evidence="6 7">
    <name type="scientific">Phyllotreta striolata</name>
    <name type="common">Striped flea beetle</name>
    <name type="synonym">Crioceris striolata</name>
    <dbReference type="NCBI Taxonomy" id="444603"/>
    <lineage>
        <taxon>Eukaryota</taxon>
        <taxon>Metazoa</taxon>
        <taxon>Ecdysozoa</taxon>
        <taxon>Arthropoda</taxon>
        <taxon>Hexapoda</taxon>
        <taxon>Insecta</taxon>
        <taxon>Pterygota</taxon>
        <taxon>Neoptera</taxon>
        <taxon>Endopterygota</taxon>
        <taxon>Coleoptera</taxon>
        <taxon>Polyphaga</taxon>
        <taxon>Cucujiformia</taxon>
        <taxon>Chrysomeloidea</taxon>
        <taxon>Chrysomelidae</taxon>
        <taxon>Galerucinae</taxon>
        <taxon>Alticini</taxon>
        <taxon>Phyllotreta</taxon>
    </lineage>
</organism>
<feature type="transmembrane region" description="Helical" evidence="3">
    <location>
        <begin position="467"/>
        <end position="486"/>
    </location>
</feature>
<dbReference type="InterPro" id="IPR043957">
    <property type="entry name" value="Vanin_C"/>
</dbReference>
<protein>
    <recommendedName>
        <fullName evidence="5">CN hydrolase domain-containing protein</fullName>
    </recommendedName>
</protein>
<dbReference type="PANTHER" id="PTHR10609:SF14">
    <property type="entry name" value="BIOTINIDASE"/>
    <property type="match status" value="1"/>
</dbReference>
<dbReference type="PANTHER" id="PTHR10609">
    <property type="entry name" value="BIOTINIDASE-RELATED"/>
    <property type="match status" value="1"/>
</dbReference>
<evidence type="ECO:0000256" key="4">
    <source>
        <dbReference type="SAM" id="SignalP"/>
    </source>
</evidence>
<dbReference type="EMBL" id="OU900094">
    <property type="protein sequence ID" value="CAG9854266.1"/>
    <property type="molecule type" value="Genomic_DNA"/>
</dbReference>
<dbReference type="InterPro" id="IPR040154">
    <property type="entry name" value="Biotinidase/VNN"/>
</dbReference>
<evidence type="ECO:0000313" key="6">
    <source>
        <dbReference type="EMBL" id="CAG9854266.1"/>
    </source>
</evidence>
<dbReference type="InterPro" id="IPR003010">
    <property type="entry name" value="C-N_Hydrolase"/>
</dbReference>
<dbReference type="Gene3D" id="3.60.110.10">
    <property type="entry name" value="Carbon-nitrogen hydrolase"/>
    <property type="match status" value="1"/>
</dbReference>
<keyword evidence="2" id="KW-0378">Hydrolase</keyword>
<evidence type="ECO:0000259" key="5">
    <source>
        <dbReference type="PROSITE" id="PS50263"/>
    </source>
</evidence>
<feature type="signal peptide" evidence="4">
    <location>
        <begin position="1"/>
        <end position="19"/>
    </location>
</feature>
<keyword evidence="4" id="KW-0732">Signal</keyword>
<gene>
    <name evidence="6" type="ORF">PHYEVI_LOCUS730</name>
</gene>
<keyword evidence="3" id="KW-0472">Membrane</keyword>
<keyword evidence="7" id="KW-1185">Reference proteome</keyword>
<keyword evidence="3" id="KW-0812">Transmembrane</keyword>
<dbReference type="SUPFAM" id="SSF56317">
    <property type="entry name" value="Carbon-nitrogen hydrolase"/>
    <property type="match status" value="1"/>
</dbReference>
<accession>A0A9N9XJP0</accession>
<dbReference type="Pfam" id="PF00795">
    <property type="entry name" value="CN_hydrolase"/>
    <property type="match status" value="1"/>
</dbReference>
<evidence type="ECO:0000256" key="2">
    <source>
        <dbReference type="ARBA" id="ARBA00022801"/>
    </source>
</evidence>
<evidence type="ECO:0000313" key="7">
    <source>
        <dbReference type="Proteomes" id="UP001153712"/>
    </source>
</evidence>
<evidence type="ECO:0000256" key="3">
    <source>
        <dbReference type="SAM" id="Phobius"/>
    </source>
</evidence>
<dbReference type="OrthoDB" id="10250282at2759"/>
<name>A0A9N9XJP0_PHYSR</name>
<feature type="domain" description="CN hydrolase" evidence="5">
    <location>
        <begin position="21"/>
        <end position="276"/>
    </location>
</feature>
<dbReference type="PROSITE" id="PS50263">
    <property type="entry name" value="CN_HYDROLASE"/>
    <property type="match status" value="1"/>
</dbReference>
<dbReference type="InterPro" id="IPR036526">
    <property type="entry name" value="C-N_Hydrolase_sf"/>
</dbReference>
<dbReference type="Pfam" id="PF19018">
    <property type="entry name" value="Vanin_C"/>
    <property type="match status" value="1"/>
</dbReference>
<dbReference type="Proteomes" id="UP001153712">
    <property type="component" value="Chromosome 1"/>
</dbReference>
<keyword evidence="3" id="KW-1133">Transmembrane helix</keyword>
<dbReference type="AlphaFoldDB" id="A0A9N9XJP0"/>
<feature type="chain" id="PRO_5040304389" description="CN hydrolase domain-containing protein" evidence="4">
    <location>
        <begin position="20"/>
        <end position="487"/>
    </location>
</feature>
<reference evidence="6" key="1">
    <citation type="submission" date="2022-01" db="EMBL/GenBank/DDBJ databases">
        <authorList>
            <person name="King R."/>
        </authorList>
    </citation>
    <scope>NUCLEOTIDE SEQUENCE</scope>
</reference>
<comment type="similarity">
    <text evidence="1">Belongs to the carbon-nitrogen hydrolase superfamily. BTD/VNN family.</text>
</comment>
<proteinExistence type="inferred from homology"/>
<dbReference type="GO" id="GO:0016787">
    <property type="term" value="F:hydrolase activity"/>
    <property type="evidence" value="ECO:0007669"/>
    <property type="project" value="UniProtKB-KW"/>
</dbReference>